<dbReference type="AlphaFoldDB" id="A0A1G8VS30"/>
<protein>
    <submittedName>
        <fullName evidence="1">Minor capsid protein</fullName>
    </submittedName>
</protein>
<sequence>MIPKPPIEFCIDSFAYQEYDGLNSWSEPKYKEPVSIEHCRIDRGSEYSSTTSGKQLLYNALIFCYEGITTPLPEFKAQSKVIFDETEHTIIKVIPIYEPYQKVLYSYEIEVV</sequence>
<gene>
    <name evidence="1" type="ORF">SAMN04488098_100254</name>
</gene>
<dbReference type="RefSeq" id="WP_091264348.1">
    <property type="nucleotide sequence ID" value="NZ_FNFK01000002.1"/>
</dbReference>
<dbReference type="OrthoDB" id="2912567at2"/>
<name>A0A1G8VS30_9LACT</name>
<dbReference type="EMBL" id="FNFK01000002">
    <property type="protein sequence ID" value="SDJ68000.1"/>
    <property type="molecule type" value="Genomic_DNA"/>
</dbReference>
<dbReference type="InterPro" id="IPR019612">
    <property type="entry name" value="Minor_capsid_put"/>
</dbReference>
<proteinExistence type="predicted"/>
<accession>A0A1G8VS30</accession>
<reference evidence="2" key="1">
    <citation type="submission" date="2016-10" db="EMBL/GenBank/DDBJ databases">
        <authorList>
            <person name="Varghese N."/>
            <person name="Submissions S."/>
        </authorList>
    </citation>
    <scope>NUCLEOTIDE SEQUENCE [LARGE SCALE GENOMIC DNA]</scope>
    <source>
        <strain evidence="2">DSM 19181</strain>
    </source>
</reference>
<dbReference type="Pfam" id="PF10665">
    <property type="entry name" value="Minor_capsid_1"/>
    <property type="match status" value="1"/>
</dbReference>
<evidence type="ECO:0000313" key="2">
    <source>
        <dbReference type="Proteomes" id="UP000199433"/>
    </source>
</evidence>
<keyword evidence="2" id="KW-1185">Reference proteome</keyword>
<dbReference type="STRING" id="426701.SAMN04488098_100254"/>
<evidence type="ECO:0000313" key="1">
    <source>
        <dbReference type="EMBL" id="SDJ68000.1"/>
    </source>
</evidence>
<organism evidence="1 2">
    <name type="scientific">Alkalibacterium thalassium</name>
    <dbReference type="NCBI Taxonomy" id="426701"/>
    <lineage>
        <taxon>Bacteria</taxon>
        <taxon>Bacillati</taxon>
        <taxon>Bacillota</taxon>
        <taxon>Bacilli</taxon>
        <taxon>Lactobacillales</taxon>
        <taxon>Carnobacteriaceae</taxon>
        <taxon>Alkalibacterium</taxon>
    </lineage>
</organism>
<dbReference type="Proteomes" id="UP000199433">
    <property type="component" value="Unassembled WGS sequence"/>
</dbReference>